<protein>
    <submittedName>
        <fullName evidence="2">Uncharacterized protein</fullName>
    </submittedName>
</protein>
<dbReference type="EMBL" id="AP013055">
    <property type="protein sequence ID" value="BAO49574.1"/>
    <property type="molecule type" value="Genomic_DNA"/>
</dbReference>
<evidence type="ECO:0000313" key="3">
    <source>
        <dbReference type="Proteomes" id="UP000174145"/>
    </source>
</evidence>
<organism evidence="2 3">
    <name type="scientific">Alphaentomopoxvirus acuprea</name>
    <dbReference type="NCBI Taxonomy" id="62099"/>
    <lineage>
        <taxon>Viruses</taxon>
        <taxon>Varidnaviria</taxon>
        <taxon>Bamfordvirae</taxon>
        <taxon>Nucleocytoviricota</taxon>
        <taxon>Pokkesviricetes</taxon>
        <taxon>Chitovirales</taxon>
        <taxon>Poxviridae</taxon>
        <taxon>Entomopoxvirinae</taxon>
        <taxon>Alphaentomopoxvirus</taxon>
    </lineage>
</organism>
<sequence>MSDIKEYERVLNKLYNNHIKYINIKQINDLLTSEIFKYMDTNIITDLYSIVIDNLLFGNVYLKGGLVVQHLLNDILSGDIDISIELKQDKYEELKFKLDNKKFISNFIILNPNIINVLTDVILNNYYYRLEDICNNITLSNIIPLDILKDNQVVFFPYENRIAIIENMNYIKLYLIPEIFYSISILPAFILIRFYMKIKLNTDPLIYDIIYDNINIPFNFKFYFLDISVVKVSIYKSLEQIIINDTIINTQSVLDVISNQLSTLLDSKITNTKYAKRLYRMSKFLIVYKNELVTNIQLPTNIKDKLLYSFIKERIISIKPLQNYYEIKYLIENNKIIYLLNQLIYTIVIDTDLISTNFNDYVQQQLLDLIKYMDKIINNLNDISGSISQLTNEEYNHQLIESFGFSKSDFDDYDNNRNFRSFINSLL</sequence>
<evidence type="ECO:0000256" key="1">
    <source>
        <dbReference type="SAM" id="Phobius"/>
    </source>
</evidence>
<keyword evidence="1" id="KW-1133">Transmembrane helix</keyword>
<feature type="transmembrane region" description="Helical" evidence="1">
    <location>
        <begin position="179"/>
        <end position="196"/>
    </location>
</feature>
<evidence type="ECO:0000313" key="2">
    <source>
        <dbReference type="EMBL" id="BAO49574.1"/>
    </source>
</evidence>
<reference evidence="2 3" key="1">
    <citation type="journal article" date="2014" name="Virology">
        <title>The complete genome sequence of the Alphaentomopoxvirus Anomala cuprea entomopoxvirus, including its terminal hairpin loop sequences, suggests a potentially unique mode of apoptosis inhibition and mode of DNA replication.</title>
        <authorList>
            <person name="Mitsuhashi W."/>
            <person name="Miyamoto K."/>
            <person name="Wada S."/>
        </authorList>
    </citation>
    <scope>NUCLEOTIDE SEQUENCE [LARGE SCALE GENOMIC DNA]</scope>
    <source>
        <strain evidence="2">CV6M</strain>
    </source>
</reference>
<keyword evidence="1" id="KW-0472">Membrane</keyword>
<dbReference type="RefSeq" id="YP_009001687.1">
    <property type="nucleotide sequence ID" value="NC_023426.1"/>
</dbReference>
<dbReference type="Proteomes" id="UP000174145">
    <property type="component" value="Segment"/>
</dbReference>
<keyword evidence="3" id="KW-1185">Reference proteome</keyword>
<dbReference type="GeneID" id="18263643"/>
<dbReference type="KEGG" id="vg:18263643"/>
<accession>W6JPN2</accession>
<keyword evidence="1" id="KW-0812">Transmembrane</keyword>
<proteinExistence type="predicted"/>
<name>W6JPN2_9POXV</name>